<keyword evidence="2" id="KW-0548">Nucleotidyltransferase</keyword>
<evidence type="ECO:0000256" key="4">
    <source>
        <dbReference type="ARBA" id="ARBA00022759"/>
    </source>
</evidence>
<dbReference type="Proteomes" id="UP001293254">
    <property type="component" value="Unassembled WGS sequence"/>
</dbReference>
<feature type="region of interest" description="Disordered" evidence="7">
    <location>
        <begin position="133"/>
        <end position="156"/>
    </location>
</feature>
<keyword evidence="3" id="KW-0540">Nuclease</keyword>
<evidence type="ECO:0000256" key="5">
    <source>
        <dbReference type="ARBA" id="ARBA00022801"/>
    </source>
</evidence>
<dbReference type="GO" id="GO:0004519">
    <property type="term" value="F:endonuclease activity"/>
    <property type="evidence" value="ECO:0007669"/>
    <property type="project" value="UniProtKB-KW"/>
</dbReference>
<evidence type="ECO:0000313" key="10">
    <source>
        <dbReference type="Proteomes" id="UP001293254"/>
    </source>
</evidence>
<name>A0AAE1Y1F7_9LAMI</name>
<feature type="domain" description="Reverse transcriptase RNase H-like" evidence="8">
    <location>
        <begin position="6"/>
        <end position="58"/>
    </location>
</feature>
<evidence type="ECO:0000256" key="6">
    <source>
        <dbReference type="ARBA" id="ARBA00022918"/>
    </source>
</evidence>
<evidence type="ECO:0000256" key="2">
    <source>
        <dbReference type="ARBA" id="ARBA00022695"/>
    </source>
</evidence>
<keyword evidence="10" id="KW-1185">Reference proteome</keyword>
<evidence type="ECO:0000256" key="1">
    <source>
        <dbReference type="ARBA" id="ARBA00022679"/>
    </source>
</evidence>
<reference evidence="9" key="2">
    <citation type="journal article" date="2024" name="Plant">
        <title>Genomic evolution and insights into agronomic trait innovations of Sesamum species.</title>
        <authorList>
            <person name="Miao H."/>
            <person name="Wang L."/>
            <person name="Qu L."/>
            <person name="Liu H."/>
            <person name="Sun Y."/>
            <person name="Le M."/>
            <person name="Wang Q."/>
            <person name="Wei S."/>
            <person name="Zheng Y."/>
            <person name="Lin W."/>
            <person name="Duan Y."/>
            <person name="Cao H."/>
            <person name="Xiong S."/>
            <person name="Wang X."/>
            <person name="Wei L."/>
            <person name="Li C."/>
            <person name="Ma Q."/>
            <person name="Ju M."/>
            <person name="Zhao R."/>
            <person name="Li G."/>
            <person name="Mu C."/>
            <person name="Tian Q."/>
            <person name="Mei H."/>
            <person name="Zhang T."/>
            <person name="Gao T."/>
            <person name="Zhang H."/>
        </authorList>
    </citation>
    <scope>NUCLEOTIDE SEQUENCE</scope>
    <source>
        <strain evidence="9">3651</strain>
    </source>
</reference>
<comment type="caution">
    <text evidence="9">The sequence shown here is derived from an EMBL/GenBank/DDBJ whole genome shotgun (WGS) entry which is preliminary data.</text>
</comment>
<keyword evidence="6" id="KW-0695">RNA-directed DNA polymerase</keyword>
<keyword evidence="1" id="KW-0808">Transferase</keyword>
<dbReference type="EMBL" id="JACGWO010000008">
    <property type="protein sequence ID" value="KAK4421920.1"/>
    <property type="molecule type" value="Genomic_DNA"/>
</dbReference>
<organism evidence="9 10">
    <name type="scientific">Sesamum alatum</name>
    <dbReference type="NCBI Taxonomy" id="300844"/>
    <lineage>
        <taxon>Eukaryota</taxon>
        <taxon>Viridiplantae</taxon>
        <taxon>Streptophyta</taxon>
        <taxon>Embryophyta</taxon>
        <taxon>Tracheophyta</taxon>
        <taxon>Spermatophyta</taxon>
        <taxon>Magnoliopsida</taxon>
        <taxon>eudicotyledons</taxon>
        <taxon>Gunneridae</taxon>
        <taxon>Pentapetalae</taxon>
        <taxon>asterids</taxon>
        <taxon>lamiids</taxon>
        <taxon>Lamiales</taxon>
        <taxon>Pedaliaceae</taxon>
        <taxon>Sesamum</taxon>
    </lineage>
</organism>
<evidence type="ECO:0000256" key="3">
    <source>
        <dbReference type="ARBA" id="ARBA00022722"/>
    </source>
</evidence>
<dbReference type="SUPFAM" id="SSF56672">
    <property type="entry name" value="DNA/RNA polymerases"/>
    <property type="match status" value="1"/>
</dbReference>
<evidence type="ECO:0000256" key="7">
    <source>
        <dbReference type="SAM" id="MobiDB-lite"/>
    </source>
</evidence>
<reference evidence="9" key="1">
    <citation type="submission" date="2020-06" db="EMBL/GenBank/DDBJ databases">
        <authorList>
            <person name="Li T."/>
            <person name="Hu X."/>
            <person name="Zhang T."/>
            <person name="Song X."/>
            <person name="Zhang H."/>
            <person name="Dai N."/>
            <person name="Sheng W."/>
            <person name="Hou X."/>
            <person name="Wei L."/>
        </authorList>
    </citation>
    <scope>NUCLEOTIDE SEQUENCE</scope>
    <source>
        <strain evidence="9">3651</strain>
        <tissue evidence="9">Leaf</tissue>
    </source>
</reference>
<dbReference type="InterPro" id="IPR041373">
    <property type="entry name" value="RT_RNaseH"/>
</dbReference>
<dbReference type="GO" id="GO:0003964">
    <property type="term" value="F:RNA-directed DNA polymerase activity"/>
    <property type="evidence" value="ECO:0007669"/>
    <property type="project" value="UniProtKB-KW"/>
</dbReference>
<evidence type="ECO:0000259" key="8">
    <source>
        <dbReference type="Pfam" id="PF17917"/>
    </source>
</evidence>
<feature type="compositionally biased region" description="Basic residues" evidence="7">
    <location>
        <begin position="144"/>
        <end position="156"/>
    </location>
</feature>
<gene>
    <name evidence="9" type="ORF">Salat_2142700</name>
</gene>
<proteinExistence type="predicted"/>
<keyword evidence="4" id="KW-0255">Endonuclease</keyword>
<dbReference type="AlphaFoldDB" id="A0AAE1Y1F7"/>
<dbReference type="GO" id="GO:0016787">
    <property type="term" value="F:hydrolase activity"/>
    <property type="evidence" value="ECO:0007669"/>
    <property type="project" value="UniProtKB-KW"/>
</dbReference>
<dbReference type="Pfam" id="PF17917">
    <property type="entry name" value="RT_RNaseH"/>
    <property type="match status" value="1"/>
</dbReference>
<evidence type="ECO:0000313" key="9">
    <source>
        <dbReference type="EMBL" id="KAK4421920.1"/>
    </source>
</evidence>
<dbReference type="InterPro" id="IPR043502">
    <property type="entry name" value="DNA/RNA_pol_sf"/>
</dbReference>
<sequence>MCPSMQTSSTYVRELFAITEAVKKWRHYLLGHTFCIFTDHRSLKELVAQTIQTSEQQQLVAQTIQTCVTFIATIQLDSPSFRSSNLTLTCSKRFLNKVGCSSSSNACSFLKPQDFVSAHATTGLVDKALLEGWENDNPNEAQNRPRRDRRRPARFS</sequence>
<keyword evidence="5" id="KW-0378">Hydrolase</keyword>
<accession>A0AAE1Y1F7</accession>
<protein>
    <recommendedName>
        <fullName evidence="8">Reverse transcriptase RNase H-like domain-containing protein</fullName>
    </recommendedName>
</protein>